<dbReference type="EMBL" id="HBGF01009108">
    <property type="protein sequence ID" value="CAD9098825.1"/>
    <property type="molecule type" value="Transcribed_RNA"/>
</dbReference>
<evidence type="ECO:0000313" key="1">
    <source>
        <dbReference type="EMBL" id="CAD9098825.1"/>
    </source>
</evidence>
<reference evidence="1" key="1">
    <citation type="submission" date="2021-01" db="EMBL/GenBank/DDBJ databases">
        <authorList>
            <person name="Corre E."/>
            <person name="Pelletier E."/>
            <person name="Niang G."/>
            <person name="Scheremetjew M."/>
            <person name="Finn R."/>
            <person name="Kale V."/>
            <person name="Holt S."/>
            <person name="Cochrane G."/>
            <person name="Meng A."/>
            <person name="Brown T."/>
            <person name="Cohen L."/>
        </authorList>
    </citation>
    <scope>NUCLEOTIDE SEQUENCE</scope>
    <source>
        <strain evidence="1">CCAP 1951/1</strain>
    </source>
</reference>
<gene>
    <name evidence="1" type="ORF">NDES1114_LOCUS6071</name>
</gene>
<name>A0A7S1LAC8_NEODS</name>
<proteinExistence type="predicted"/>
<dbReference type="AlphaFoldDB" id="A0A7S1LAC8"/>
<sequence>MWAADACWSAIATLIPKQRTYRQAYAFEQLCHLDRTRGEDRCAPESPSTIPPLVGRDAAVVHEVAVTGCLTSELQGLCLHNLGATLVPQLPRDEVFERLRCELRLPEREARSVCRCHGPRALDNSNNANDTQWCRSYKVAEQRVTSVLARVQRLFAHKTQGHRFFALENAGERDGRSSGLGTFACTPGPAIFSRLCPRMWSLLDVREPAPTADSAVWPVLRTAFRREYGREVSKAARVVPGFVMPLDVGTAAPSDDPGDMPSAASARP</sequence>
<accession>A0A7S1LAC8</accession>
<organism evidence="1">
    <name type="scientific">Neobodo designis</name>
    <name type="common">Flagellated protozoan</name>
    <name type="synonym">Bodo designis</name>
    <dbReference type="NCBI Taxonomy" id="312471"/>
    <lineage>
        <taxon>Eukaryota</taxon>
        <taxon>Discoba</taxon>
        <taxon>Euglenozoa</taxon>
        <taxon>Kinetoplastea</taxon>
        <taxon>Metakinetoplastina</taxon>
        <taxon>Neobodonida</taxon>
        <taxon>Neobodo</taxon>
    </lineage>
</organism>
<protein>
    <submittedName>
        <fullName evidence="1">Uncharacterized protein</fullName>
    </submittedName>
</protein>